<protein>
    <submittedName>
        <fullName evidence="1">Uncharacterized protein</fullName>
    </submittedName>
</protein>
<accession>A0A561C035</accession>
<evidence type="ECO:0000313" key="2">
    <source>
        <dbReference type="Proteomes" id="UP000318380"/>
    </source>
</evidence>
<dbReference type="OrthoDB" id="6873087at2"/>
<organism evidence="1 2">
    <name type="scientific">Kribbella amoyensis</name>
    <dbReference type="NCBI Taxonomy" id="996641"/>
    <lineage>
        <taxon>Bacteria</taxon>
        <taxon>Bacillati</taxon>
        <taxon>Actinomycetota</taxon>
        <taxon>Actinomycetes</taxon>
        <taxon>Propionibacteriales</taxon>
        <taxon>Kribbellaceae</taxon>
        <taxon>Kribbella</taxon>
    </lineage>
</organism>
<dbReference type="EMBL" id="VIVK01000001">
    <property type="protein sequence ID" value="TWD84501.1"/>
    <property type="molecule type" value="Genomic_DNA"/>
</dbReference>
<keyword evidence="2" id="KW-1185">Reference proteome</keyword>
<sequence length="272" mass="29178">MNPSGHVPSSSTAAVADAARLIAFSFRPKLLPVRDETYRVLVHRFRDDDAFAEIVRAVAIGLDLVILDADVRHGLVVASTDESVFAIKMTDYAKRTGGEGKAAERVIHALAHLGAAALAYPRPADLSNPAYVGRITVHGVDAFVREAGRRLAESAAQRGEEQDPGLGTPDLEAAWRVYARRASTPGSGDGRRVSSSTVGIVGKALAFLADQGLLSRRSSDDGGTYVTTSRYRMQVREAGQRMFSELLGLGITTVTDGTGALTRIEWTEDDLR</sequence>
<name>A0A561C035_9ACTN</name>
<proteinExistence type="predicted"/>
<reference evidence="1 2" key="1">
    <citation type="submission" date="2019-06" db="EMBL/GenBank/DDBJ databases">
        <title>Sequencing the genomes of 1000 actinobacteria strains.</title>
        <authorList>
            <person name="Klenk H.-P."/>
        </authorList>
    </citation>
    <scope>NUCLEOTIDE SEQUENCE [LARGE SCALE GENOMIC DNA]</scope>
    <source>
        <strain evidence="1 2">DSM 24683</strain>
    </source>
</reference>
<comment type="caution">
    <text evidence="1">The sequence shown here is derived from an EMBL/GenBank/DDBJ whole genome shotgun (WGS) entry which is preliminary data.</text>
</comment>
<dbReference type="Proteomes" id="UP000318380">
    <property type="component" value="Unassembled WGS sequence"/>
</dbReference>
<dbReference type="RefSeq" id="WP_145811901.1">
    <property type="nucleotide sequence ID" value="NZ_VIVK01000001.1"/>
</dbReference>
<gene>
    <name evidence="1" type="ORF">FB561_5692</name>
</gene>
<dbReference type="AlphaFoldDB" id="A0A561C035"/>
<evidence type="ECO:0000313" key="1">
    <source>
        <dbReference type="EMBL" id="TWD84501.1"/>
    </source>
</evidence>